<comment type="caution">
    <text evidence="3">The sequence shown here is derived from an EMBL/GenBank/DDBJ whole genome shotgun (WGS) entry which is preliminary data.</text>
</comment>
<evidence type="ECO:0000313" key="3">
    <source>
        <dbReference type="EMBL" id="PRW45651.1"/>
    </source>
</evidence>
<feature type="transmembrane region" description="Helical" evidence="2">
    <location>
        <begin position="12"/>
        <end position="39"/>
    </location>
</feature>
<proteinExistence type="predicted"/>
<organism evidence="3 4">
    <name type="scientific">Chlorella sorokiniana</name>
    <name type="common">Freshwater green alga</name>
    <dbReference type="NCBI Taxonomy" id="3076"/>
    <lineage>
        <taxon>Eukaryota</taxon>
        <taxon>Viridiplantae</taxon>
        <taxon>Chlorophyta</taxon>
        <taxon>core chlorophytes</taxon>
        <taxon>Trebouxiophyceae</taxon>
        <taxon>Chlorellales</taxon>
        <taxon>Chlorellaceae</taxon>
        <taxon>Chlorella clade</taxon>
        <taxon>Chlorella</taxon>
    </lineage>
</organism>
<protein>
    <submittedName>
        <fullName evidence="3">Transmembrane of CMA family</fullName>
    </submittedName>
</protein>
<keyword evidence="2" id="KW-0472">Membrane</keyword>
<feature type="region of interest" description="Disordered" evidence="1">
    <location>
        <begin position="193"/>
        <end position="215"/>
    </location>
</feature>
<feature type="transmembrane region" description="Helical" evidence="2">
    <location>
        <begin position="70"/>
        <end position="92"/>
    </location>
</feature>
<evidence type="ECO:0000313" key="4">
    <source>
        <dbReference type="Proteomes" id="UP000239899"/>
    </source>
</evidence>
<keyword evidence="4" id="KW-1185">Reference proteome</keyword>
<gene>
    <name evidence="3" type="ORF">C2E21_6082</name>
</gene>
<reference evidence="3 4" key="1">
    <citation type="journal article" date="2018" name="Plant J.">
        <title>Genome sequences of Chlorella sorokiniana UTEX 1602 and Micractinium conductrix SAG 241.80: implications to maltose excretion by a green alga.</title>
        <authorList>
            <person name="Arriola M.B."/>
            <person name="Velmurugan N."/>
            <person name="Zhang Y."/>
            <person name="Plunkett M.H."/>
            <person name="Hondzo H."/>
            <person name="Barney B.M."/>
        </authorList>
    </citation>
    <scope>NUCLEOTIDE SEQUENCE [LARGE SCALE GENOMIC DNA]</scope>
    <source>
        <strain evidence="4">UTEX 1602</strain>
    </source>
</reference>
<keyword evidence="2" id="KW-1133">Transmembrane helix</keyword>
<dbReference type="STRING" id="3076.A0A2P6TMU6"/>
<keyword evidence="2 3" id="KW-0812">Transmembrane</keyword>
<feature type="transmembrane region" description="Helical" evidence="2">
    <location>
        <begin position="104"/>
        <end position="126"/>
    </location>
</feature>
<dbReference type="EMBL" id="LHPG02000011">
    <property type="protein sequence ID" value="PRW45651.1"/>
    <property type="molecule type" value="Genomic_DNA"/>
</dbReference>
<name>A0A2P6TMU6_CHLSO</name>
<feature type="transmembrane region" description="Helical" evidence="2">
    <location>
        <begin position="146"/>
        <end position="164"/>
    </location>
</feature>
<sequence>MAFCPTTGSHGFFATLLALLQIALSIAIAVVVSEVLWTWKGSFNWNPSWWSHTSTNNVCLMTTGGTNLCAFTYVVIAVSLAASVFLLITQLFSRGRGRRCCACCEGWLSLLLTCWWIAAATTATVYGVRADNASVPQHDARTAVWAMGWSEVGLWGLSTILAFVSRRAAKRRMSETELSATLSEGEKRYSRFDSGNRYGDTPFTNRSSKWREARDSYKQRADTAAAAAAKV</sequence>
<dbReference type="AlphaFoldDB" id="A0A2P6TMU6"/>
<evidence type="ECO:0000256" key="1">
    <source>
        <dbReference type="SAM" id="MobiDB-lite"/>
    </source>
</evidence>
<evidence type="ECO:0000256" key="2">
    <source>
        <dbReference type="SAM" id="Phobius"/>
    </source>
</evidence>
<dbReference type="OrthoDB" id="508722at2759"/>
<accession>A0A2P6TMU6</accession>
<dbReference type="Proteomes" id="UP000239899">
    <property type="component" value="Unassembled WGS sequence"/>
</dbReference>